<dbReference type="CDD" id="cd00167">
    <property type="entry name" value="SANT"/>
    <property type="match status" value="2"/>
</dbReference>
<keyword evidence="10" id="KW-1185">Reference proteome</keyword>
<feature type="domain" description="HTH myb-type" evidence="8">
    <location>
        <begin position="9"/>
        <end position="61"/>
    </location>
</feature>
<dbReference type="GO" id="GO:0003677">
    <property type="term" value="F:DNA binding"/>
    <property type="evidence" value="ECO:0007669"/>
    <property type="project" value="UniProtKB-KW"/>
</dbReference>
<keyword evidence="5" id="KW-0539">Nucleus</keyword>
<evidence type="ECO:0000313" key="9">
    <source>
        <dbReference type="EMBL" id="KAK2644923.1"/>
    </source>
</evidence>
<feature type="domain" description="Myb-like" evidence="7">
    <location>
        <begin position="62"/>
        <end position="112"/>
    </location>
</feature>
<dbReference type="InterPro" id="IPR009057">
    <property type="entry name" value="Homeodomain-like_sf"/>
</dbReference>
<feature type="compositionally biased region" description="Polar residues" evidence="6">
    <location>
        <begin position="302"/>
        <end position="311"/>
    </location>
</feature>
<dbReference type="PANTHER" id="PTHR47999">
    <property type="entry name" value="TRANSCRIPTION FACTOR MYB8-RELATED-RELATED"/>
    <property type="match status" value="1"/>
</dbReference>
<feature type="domain" description="Myb-like" evidence="7">
    <location>
        <begin position="9"/>
        <end position="61"/>
    </location>
</feature>
<dbReference type="GO" id="GO:0005634">
    <property type="term" value="C:nucleus"/>
    <property type="evidence" value="ECO:0007669"/>
    <property type="project" value="UniProtKB-SubCell"/>
</dbReference>
<protein>
    <submittedName>
        <fullName evidence="9">Uncharacterized protein</fullName>
    </submittedName>
</protein>
<dbReference type="SMART" id="SM00717">
    <property type="entry name" value="SANT"/>
    <property type="match status" value="2"/>
</dbReference>
<keyword evidence="3" id="KW-0238">DNA-binding</keyword>
<dbReference type="InterPro" id="IPR017930">
    <property type="entry name" value="Myb_dom"/>
</dbReference>
<evidence type="ECO:0000256" key="5">
    <source>
        <dbReference type="ARBA" id="ARBA00023242"/>
    </source>
</evidence>
<evidence type="ECO:0000256" key="3">
    <source>
        <dbReference type="ARBA" id="ARBA00023125"/>
    </source>
</evidence>
<keyword evidence="2" id="KW-0805">Transcription regulation</keyword>
<sequence>MGRTPCCEKVGLKRGRWTAEEDQLLTKYIQANGEGSWRSLPKNAGLLRCGKSCRLRWINYLRTDLKRGNISSEEEQTILKLHSNLGNRWSLIAAHLRGRTDNEIKNYWNSHLSRKIYSLTESSRNNSTSITPSSSSSSDRSIIKLVGSAVCKREGPRTGTQTVRSSSDVTMIKSIGLPESGTINQVLEYQPTTTKELKATPLIDNINVVVGQSTEHEIGDPKRNIEVGLHGSCMDSSSGGGGVIRVLMMSENREERGGEESSSSNNNVKVCSCCKKETKSSSEVVLGPNECLDNTSDKQIKKTSSGVLSSTDGEERRGGGVNDSSDMDMDNNKKMTVMIKSGEEIIISSSSRRESSSNYNANCLAKNSNAGFAYDHDHEDYWVDNWDHQQYWADGGVLENCYINTRNQYNNEWEGLWDDQEGDKLLCWWLLDGSGVQYN</sequence>
<dbReference type="EMBL" id="JANJYI010000006">
    <property type="protein sequence ID" value="KAK2644923.1"/>
    <property type="molecule type" value="Genomic_DNA"/>
</dbReference>
<dbReference type="InterPro" id="IPR001005">
    <property type="entry name" value="SANT/Myb"/>
</dbReference>
<feature type="domain" description="HTH myb-type" evidence="8">
    <location>
        <begin position="62"/>
        <end position="116"/>
    </location>
</feature>
<dbReference type="InterPro" id="IPR015495">
    <property type="entry name" value="Myb_TF_plants"/>
</dbReference>
<evidence type="ECO:0000259" key="8">
    <source>
        <dbReference type="PROSITE" id="PS51294"/>
    </source>
</evidence>
<accession>A0AAD9TZL6</accession>
<dbReference type="Gene3D" id="1.10.10.60">
    <property type="entry name" value="Homeodomain-like"/>
    <property type="match status" value="2"/>
</dbReference>
<dbReference type="AlphaFoldDB" id="A0AAD9TZL6"/>
<evidence type="ECO:0000259" key="7">
    <source>
        <dbReference type="PROSITE" id="PS50090"/>
    </source>
</evidence>
<dbReference type="SUPFAM" id="SSF46689">
    <property type="entry name" value="Homeodomain-like"/>
    <property type="match status" value="1"/>
</dbReference>
<evidence type="ECO:0000256" key="2">
    <source>
        <dbReference type="ARBA" id="ARBA00023015"/>
    </source>
</evidence>
<dbReference type="Proteomes" id="UP001280121">
    <property type="component" value="Unassembled WGS sequence"/>
</dbReference>
<name>A0AAD9TZL6_9ROSI</name>
<evidence type="ECO:0000256" key="4">
    <source>
        <dbReference type="ARBA" id="ARBA00023163"/>
    </source>
</evidence>
<keyword evidence="4" id="KW-0804">Transcription</keyword>
<proteinExistence type="predicted"/>
<reference evidence="9" key="1">
    <citation type="journal article" date="2023" name="Plant J.">
        <title>Genome sequences and population genomics provide insights into the demographic history, inbreeding, and mutation load of two 'living fossil' tree species of Dipteronia.</title>
        <authorList>
            <person name="Feng Y."/>
            <person name="Comes H.P."/>
            <person name="Chen J."/>
            <person name="Zhu S."/>
            <person name="Lu R."/>
            <person name="Zhang X."/>
            <person name="Li P."/>
            <person name="Qiu J."/>
            <person name="Olsen K.M."/>
            <person name="Qiu Y."/>
        </authorList>
    </citation>
    <scope>NUCLEOTIDE SEQUENCE</scope>
    <source>
        <strain evidence="9">KIB01</strain>
    </source>
</reference>
<evidence type="ECO:0000256" key="6">
    <source>
        <dbReference type="SAM" id="MobiDB-lite"/>
    </source>
</evidence>
<dbReference type="Pfam" id="PF00249">
    <property type="entry name" value="Myb_DNA-binding"/>
    <property type="match status" value="2"/>
</dbReference>
<comment type="caution">
    <text evidence="9">The sequence shown here is derived from an EMBL/GenBank/DDBJ whole genome shotgun (WGS) entry which is preliminary data.</text>
</comment>
<organism evidence="9 10">
    <name type="scientific">Dipteronia dyeriana</name>
    <dbReference type="NCBI Taxonomy" id="168575"/>
    <lineage>
        <taxon>Eukaryota</taxon>
        <taxon>Viridiplantae</taxon>
        <taxon>Streptophyta</taxon>
        <taxon>Embryophyta</taxon>
        <taxon>Tracheophyta</taxon>
        <taxon>Spermatophyta</taxon>
        <taxon>Magnoliopsida</taxon>
        <taxon>eudicotyledons</taxon>
        <taxon>Gunneridae</taxon>
        <taxon>Pentapetalae</taxon>
        <taxon>rosids</taxon>
        <taxon>malvids</taxon>
        <taxon>Sapindales</taxon>
        <taxon>Sapindaceae</taxon>
        <taxon>Hippocastanoideae</taxon>
        <taxon>Acereae</taxon>
        <taxon>Dipteronia</taxon>
    </lineage>
</organism>
<evidence type="ECO:0000313" key="10">
    <source>
        <dbReference type="Proteomes" id="UP001280121"/>
    </source>
</evidence>
<dbReference type="PANTHER" id="PTHR47999:SF91">
    <property type="entry name" value="TRANSCRIPTION FACTOR MYB111"/>
    <property type="match status" value="1"/>
</dbReference>
<dbReference type="PROSITE" id="PS51294">
    <property type="entry name" value="HTH_MYB"/>
    <property type="match status" value="2"/>
</dbReference>
<dbReference type="FunFam" id="1.10.10.60:FF:000121">
    <property type="entry name" value="Myb transcription factor"/>
    <property type="match status" value="1"/>
</dbReference>
<feature type="region of interest" description="Disordered" evidence="6">
    <location>
        <begin position="287"/>
        <end position="330"/>
    </location>
</feature>
<dbReference type="PROSITE" id="PS50090">
    <property type="entry name" value="MYB_LIKE"/>
    <property type="match status" value="2"/>
</dbReference>
<gene>
    <name evidence="9" type="ORF">Ddye_020118</name>
</gene>
<evidence type="ECO:0000256" key="1">
    <source>
        <dbReference type="ARBA" id="ARBA00004123"/>
    </source>
</evidence>
<comment type="subcellular location">
    <subcellularLocation>
        <location evidence="1">Nucleus</location>
    </subcellularLocation>
</comment>